<evidence type="ECO:0000256" key="1">
    <source>
        <dbReference type="ARBA" id="ARBA00022714"/>
    </source>
</evidence>
<evidence type="ECO:0000256" key="2">
    <source>
        <dbReference type="ARBA" id="ARBA00022723"/>
    </source>
</evidence>
<dbReference type="Proteomes" id="UP001633002">
    <property type="component" value="Unassembled WGS sequence"/>
</dbReference>
<feature type="domain" description="Rieske" evidence="7">
    <location>
        <begin position="522"/>
        <end position="608"/>
    </location>
</feature>
<dbReference type="PROSITE" id="PS51296">
    <property type="entry name" value="RIESKE"/>
    <property type="match status" value="1"/>
</dbReference>
<evidence type="ECO:0000256" key="5">
    <source>
        <dbReference type="ARBA" id="ARBA00023014"/>
    </source>
</evidence>
<keyword evidence="6" id="KW-1015">Disulfide bond</keyword>
<keyword evidence="5" id="KW-0411">Iron-sulfur</keyword>
<dbReference type="InterPro" id="IPR017941">
    <property type="entry name" value="Rieske_2Fe-2S"/>
</dbReference>
<dbReference type="GO" id="GO:0046872">
    <property type="term" value="F:metal ion binding"/>
    <property type="evidence" value="ECO:0007669"/>
    <property type="project" value="UniProtKB-KW"/>
</dbReference>
<dbReference type="Gene3D" id="2.102.10.10">
    <property type="entry name" value="Rieske [2Fe-2S] iron-sulphur domain"/>
    <property type="match status" value="1"/>
</dbReference>
<proteinExistence type="predicted"/>
<dbReference type="Pfam" id="PF00355">
    <property type="entry name" value="Rieske"/>
    <property type="match status" value="1"/>
</dbReference>
<dbReference type="PRINTS" id="PR00162">
    <property type="entry name" value="RIESKE"/>
</dbReference>
<dbReference type="EMBL" id="JBJQOH010000004">
    <property type="protein sequence ID" value="KAL3690568.1"/>
    <property type="molecule type" value="Genomic_DNA"/>
</dbReference>
<name>A0ABD3HGQ2_9MARC</name>
<keyword evidence="2" id="KW-0479">Metal-binding</keyword>
<dbReference type="Gene3D" id="3.50.50.60">
    <property type="entry name" value="FAD/NAD(P)-binding domain"/>
    <property type="match status" value="1"/>
</dbReference>
<dbReference type="SUPFAM" id="SSF50022">
    <property type="entry name" value="ISP domain"/>
    <property type="match status" value="1"/>
</dbReference>
<keyword evidence="1" id="KW-0001">2Fe-2S</keyword>
<dbReference type="PANTHER" id="PTHR13847:SF281">
    <property type="entry name" value="FAD DEPENDENT OXIDOREDUCTASE DOMAIN-CONTAINING PROTEIN"/>
    <property type="match status" value="1"/>
</dbReference>
<dbReference type="PANTHER" id="PTHR13847">
    <property type="entry name" value="SARCOSINE DEHYDROGENASE-RELATED"/>
    <property type="match status" value="1"/>
</dbReference>
<keyword evidence="3" id="KW-0809">Transit peptide</keyword>
<keyword evidence="9" id="KW-1185">Reference proteome</keyword>
<dbReference type="Gene3D" id="3.30.9.10">
    <property type="entry name" value="D-Amino Acid Oxidase, subunit A, domain 2"/>
    <property type="match status" value="1"/>
</dbReference>
<dbReference type="GO" id="GO:0051537">
    <property type="term" value="F:2 iron, 2 sulfur cluster binding"/>
    <property type="evidence" value="ECO:0007669"/>
    <property type="project" value="UniProtKB-KW"/>
</dbReference>
<reference evidence="8 9" key="1">
    <citation type="submission" date="2024-09" db="EMBL/GenBank/DDBJ databases">
        <title>Chromosome-scale assembly of Riccia sorocarpa.</title>
        <authorList>
            <person name="Paukszto L."/>
        </authorList>
    </citation>
    <scope>NUCLEOTIDE SEQUENCE [LARGE SCALE GENOMIC DNA]</scope>
    <source>
        <strain evidence="8">LP-2024</strain>
        <tissue evidence="8">Aerial parts of the thallus</tissue>
    </source>
</reference>
<evidence type="ECO:0000256" key="3">
    <source>
        <dbReference type="ARBA" id="ARBA00022946"/>
    </source>
</evidence>
<evidence type="ECO:0000256" key="4">
    <source>
        <dbReference type="ARBA" id="ARBA00023004"/>
    </source>
</evidence>
<dbReference type="Pfam" id="PF01266">
    <property type="entry name" value="DAO"/>
    <property type="match status" value="1"/>
</dbReference>
<comment type="caution">
    <text evidence="8">The sequence shown here is derived from an EMBL/GenBank/DDBJ whole genome shotgun (WGS) entry which is preliminary data.</text>
</comment>
<evidence type="ECO:0000256" key="6">
    <source>
        <dbReference type="ARBA" id="ARBA00023157"/>
    </source>
</evidence>
<dbReference type="AlphaFoldDB" id="A0ABD3HGQ2"/>
<keyword evidence="4" id="KW-0408">Iron</keyword>
<dbReference type="InterPro" id="IPR006076">
    <property type="entry name" value="FAD-dep_OxRdtase"/>
</dbReference>
<dbReference type="InterPro" id="IPR036188">
    <property type="entry name" value="FAD/NAD-bd_sf"/>
</dbReference>
<dbReference type="InterPro" id="IPR036922">
    <property type="entry name" value="Rieske_2Fe-2S_sf"/>
</dbReference>
<organism evidence="8 9">
    <name type="scientific">Riccia sorocarpa</name>
    <dbReference type="NCBI Taxonomy" id="122646"/>
    <lineage>
        <taxon>Eukaryota</taxon>
        <taxon>Viridiplantae</taxon>
        <taxon>Streptophyta</taxon>
        <taxon>Embryophyta</taxon>
        <taxon>Marchantiophyta</taxon>
        <taxon>Marchantiopsida</taxon>
        <taxon>Marchantiidae</taxon>
        <taxon>Marchantiales</taxon>
        <taxon>Ricciaceae</taxon>
        <taxon>Riccia</taxon>
    </lineage>
</organism>
<protein>
    <recommendedName>
        <fullName evidence="7">Rieske domain-containing protein</fullName>
    </recommendedName>
</protein>
<evidence type="ECO:0000259" key="7">
    <source>
        <dbReference type="PROSITE" id="PS51296"/>
    </source>
</evidence>
<dbReference type="SUPFAM" id="SSF51971">
    <property type="entry name" value="Nucleotide-binding domain"/>
    <property type="match status" value="1"/>
</dbReference>
<dbReference type="InterPro" id="IPR005805">
    <property type="entry name" value="Rieske_Fe-S_prot_C"/>
</dbReference>
<sequence length="608" mass="67279">MARAIDAVSCQCYNATLSRFADNSGGSRSVGNSKLTSAGSVIKSSFCGVKLDPSREWHPRKSSKGTAWRAHIGPTPQTTPEEHQQVQAEARRKTAVPGLRDTIWDQLNQAVPSNKKLSESTSADVLVVGAGIAGICVAYNLAKAGKKVVVLEARAIGSGQTGKRSGQLMSWNDDFYHILENNFGEDKLRLVGESHRESINWIERVVQEEGIDCDFRRVPGYLVTKDDSEEEAHKLRKEYEASKRAGFTDAKLENLKNDTKHGKWGMALVFPNTGEFDPLRFTQGLAKVFKEKYGGHIYEETSVVDHNVTTATTSEGHKVSAEAVVLATNSPITRNVVLHGRQYGSRTYLVGLKAPSGRYTRASWWDTGKPYHYVRLVEQGDHDVLLVGGEDHHSGIYPSEYDPTYEKLEEWARTHWPEVEEVVYRWTGQMLHPADYLGLYGRDLFQPNSVYIATGDSGQGNTGGIIAGITISSEILGRNHPWSSLYNPNRFPPVTVQVAQQELDVLKDDFEGFKNLLPFQAVDSLSAETVGRNCGAVIQEGIRKVAVYRDDGGRIHRYSAICPHLGCVVKWNPKDSTFDCPCHGSYFDHNGVVINAPSSVNLEPLSDN</sequence>
<accession>A0ABD3HGQ2</accession>
<evidence type="ECO:0000313" key="8">
    <source>
        <dbReference type="EMBL" id="KAL3690568.1"/>
    </source>
</evidence>
<evidence type="ECO:0000313" key="9">
    <source>
        <dbReference type="Proteomes" id="UP001633002"/>
    </source>
</evidence>
<gene>
    <name evidence="8" type="ORF">R1sor_016877</name>
</gene>